<evidence type="ECO:0000313" key="5">
    <source>
        <dbReference type="EMBL" id="KAJ1916607.1"/>
    </source>
</evidence>
<dbReference type="AlphaFoldDB" id="A0A9W7ZU11"/>
<feature type="region of interest" description="Disordered" evidence="3">
    <location>
        <begin position="479"/>
        <end position="518"/>
    </location>
</feature>
<keyword evidence="1 2" id="KW-0694">RNA-binding</keyword>
<organism evidence="5 6">
    <name type="scientific">Tieghemiomyces parasiticus</name>
    <dbReference type="NCBI Taxonomy" id="78921"/>
    <lineage>
        <taxon>Eukaryota</taxon>
        <taxon>Fungi</taxon>
        <taxon>Fungi incertae sedis</taxon>
        <taxon>Zoopagomycota</taxon>
        <taxon>Kickxellomycotina</taxon>
        <taxon>Dimargaritomycetes</taxon>
        <taxon>Dimargaritales</taxon>
        <taxon>Dimargaritaceae</taxon>
        <taxon>Tieghemiomyces</taxon>
    </lineage>
</organism>
<dbReference type="Pfam" id="PF00076">
    <property type="entry name" value="RRM_1"/>
    <property type="match status" value="1"/>
</dbReference>
<feature type="region of interest" description="Disordered" evidence="3">
    <location>
        <begin position="177"/>
        <end position="207"/>
    </location>
</feature>
<evidence type="ECO:0000256" key="1">
    <source>
        <dbReference type="ARBA" id="ARBA00022884"/>
    </source>
</evidence>
<sequence length="518" mass="56376">MAVEDSLNDGPAGPRGEPRACLFVGSLNIAKTDQELHEGTLALFERYGEVLDLKISRDKHGRPYAFVQFRRTDDANAALNLAQGALLHDRHVRIERAKVNRTLICQVRDAAVTEEALRRTLAGYGDVEDALYWTEARRGAAATCAMVKYRYRECASKAFSALRKERQWLVEWASNASNPPSLGSVSQQQALARHGPPPGRGSPARRAVGRPIVSLTDVFVGNLDPYLVTRAALLARYGAFGEVETLDYAGGPTDDHDHDDGTVDPGRPRRVAHAFVKFTDEMAAALAIARTDRQPWLGRSPRVTYKEIRPPTSAYAPVRRHSLMHWQPIYGSDAPEGMFPPPGHLYPAEEVYYAYGAPGYPALCMPEPHHYGEAEAAYPTAADLPHYPPAYAPGAYWAPVYAAPFVVPPTAPSDADSADRQGSPEIIMAPNGDAADHVGNLLGQMELAGGDTGEAPAYWTLPRPGPAAYYLSLAGPPGTARPHLYVPRNGRGDPSRTRRHSTHPTRHASSEEPASTTS</sequence>
<dbReference type="EMBL" id="JANBPT010000576">
    <property type="protein sequence ID" value="KAJ1916607.1"/>
    <property type="molecule type" value="Genomic_DNA"/>
</dbReference>
<evidence type="ECO:0000313" key="6">
    <source>
        <dbReference type="Proteomes" id="UP001150569"/>
    </source>
</evidence>
<evidence type="ECO:0000259" key="4">
    <source>
        <dbReference type="PROSITE" id="PS50102"/>
    </source>
</evidence>
<reference evidence="5" key="1">
    <citation type="submission" date="2022-07" db="EMBL/GenBank/DDBJ databases">
        <title>Phylogenomic reconstructions and comparative analyses of Kickxellomycotina fungi.</title>
        <authorList>
            <person name="Reynolds N.K."/>
            <person name="Stajich J.E."/>
            <person name="Barry K."/>
            <person name="Grigoriev I.V."/>
            <person name="Crous P."/>
            <person name="Smith M.E."/>
        </authorList>
    </citation>
    <scope>NUCLEOTIDE SEQUENCE</scope>
    <source>
        <strain evidence="5">RSA 861</strain>
    </source>
</reference>
<dbReference type="InterPro" id="IPR035979">
    <property type="entry name" value="RBD_domain_sf"/>
</dbReference>
<dbReference type="GO" id="GO:0003723">
    <property type="term" value="F:RNA binding"/>
    <property type="evidence" value="ECO:0007669"/>
    <property type="project" value="UniProtKB-UniRule"/>
</dbReference>
<evidence type="ECO:0000256" key="3">
    <source>
        <dbReference type="SAM" id="MobiDB-lite"/>
    </source>
</evidence>
<proteinExistence type="predicted"/>
<dbReference type="PROSITE" id="PS50102">
    <property type="entry name" value="RRM"/>
    <property type="match status" value="2"/>
</dbReference>
<accession>A0A9W7ZU11</accession>
<evidence type="ECO:0000256" key="2">
    <source>
        <dbReference type="PROSITE-ProRule" id="PRU00176"/>
    </source>
</evidence>
<dbReference type="InterPro" id="IPR052462">
    <property type="entry name" value="SLIRP/GR-RBP-like"/>
</dbReference>
<feature type="domain" description="RRM" evidence="4">
    <location>
        <begin position="20"/>
        <end position="99"/>
    </location>
</feature>
<gene>
    <name evidence="5" type="ORF">IWQ60_008052</name>
</gene>
<protein>
    <recommendedName>
        <fullName evidence="4">RRM domain-containing protein</fullName>
    </recommendedName>
</protein>
<dbReference type="InterPro" id="IPR000504">
    <property type="entry name" value="RRM_dom"/>
</dbReference>
<keyword evidence="6" id="KW-1185">Reference proteome</keyword>
<dbReference type="Proteomes" id="UP001150569">
    <property type="component" value="Unassembled WGS sequence"/>
</dbReference>
<feature type="compositionally biased region" description="Basic residues" evidence="3">
    <location>
        <begin position="497"/>
        <end position="506"/>
    </location>
</feature>
<feature type="compositionally biased region" description="Polar residues" evidence="3">
    <location>
        <begin position="177"/>
        <end position="190"/>
    </location>
</feature>
<dbReference type="OrthoDB" id="410044at2759"/>
<comment type="caution">
    <text evidence="5">The sequence shown here is derived from an EMBL/GenBank/DDBJ whole genome shotgun (WGS) entry which is preliminary data.</text>
</comment>
<dbReference type="SUPFAM" id="SSF54928">
    <property type="entry name" value="RNA-binding domain, RBD"/>
    <property type="match status" value="2"/>
</dbReference>
<dbReference type="Gene3D" id="3.30.70.330">
    <property type="match status" value="3"/>
</dbReference>
<dbReference type="InterPro" id="IPR012677">
    <property type="entry name" value="Nucleotide-bd_a/b_plait_sf"/>
</dbReference>
<feature type="domain" description="RRM" evidence="4">
    <location>
        <begin position="216"/>
        <end position="308"/>
    </location>
</feature>
<name>A0A9W7ZU11_9FUNG</name>
<dbReference type="PANTHER" id="PTHR48027">
    <property type="entry name" value="HETEROGENEOUS NUCLEAR RIBONUCLEOPROTEIN 87F-RELATED"/>
    <property type="match status" value="1"/>
</dbReference>
<dbReference type="SMART" id="SM00360">
    <property type="entry name" value="RRM"/>
    <property type="match status" value="3"/>
</dbReference>